<dbReference type="Gene3D" id="1.10.260.40">
    <property type="entry name" value="lambda repressor-like DNA-binding domains"/>
    <property type="match status" value="1"/>
</dbReference>
<accession>A0A7Y6F1B8</accession>
<evidence type="ECO:0000313" key="4">
    <source>
        <dbReference type="Proteomes" id="UP000540128"/>
    </source>
</evidence>
<evidence type="ECO:0000313" key="3">
    <source>
        <dbReference type="EMBL" id="NUV30971.1"/>
    </source>
</evidence>
<evidence type="ECO:0000256" key="1">
    <source>
        <dbReference type="SAM" id="MobiDB-lite"/>
    </source>
</evidence>
<dbReference type="CDD" id="cd00093">
    <property type="entry name" value="HTH_XRE"/>
    <property type="match status" value="1"/>
</dbReference>
<keyword evidence="4" id="KW-1185">Reference proteome</keyword>
<dbReference type="SUPFAM" id="SSF47413">
    <property type="entry name" value="lambda repressor-like DNA-binding domains"/>
    <property type="match status" value="1"/>
</dbReference>
<organism evidence="3 4">
    <name type="scientific">Streptomyces odorifer</name>
    <dbReference type="NCBI Taxonomy" id="53450"/>
    <lineage>
        <taxon>Bacteria</taxon>
        <taxon>Bacillati</taxon>
        <taxon>Actinomycetota</taxon>
        <taxon>Actinomycetes</taxon>
        <taxon>Kitasatosporales</taxon>
        <taxon>Streptomycetaceae</taxon>
        <taxon>Streptomyces</taxon>
        <taxon>Streptomyces albidoflavus group</taxon>
    </lineage>
</organism>
<dbReference type="GO" id="GO:0003677">
    <property type="term" value="F:DNA binding"/>
    <property type="evidence" value="ECO:0007669"/>
    <property type="project" value="InterPro"/>
</dbReference>
<dbReference type="Proteomes" id="UP000540128">
    <property type="component" value="Unassembled WGS sequence"/>
</dbReference>
<dbReference type="Pfam" id="PF01381">
    <property type="entry name" value="HTH_3"/>
    <property type="match status" value="1"/>
</dbReference>
<feature type="region of interest" description="Disordered" evidence="1">
    <location>
        <begin position="68"/>
        <end position="88"/>
    </location>
</feature>
<dbReference type="EMBL" id="JAANNT010000021">
    <property type="protein sequence ID" value="NUV30971.1"/>
    <property type="molecule type" value="Genomic_DNA"/>
</dbReference>
<dbReference type="InterPro" id="IPR010982">
    <property type="entry name" value="Lambda_DNA-bd_dom_sf"/>
</dbReference>
<dbReference type="AlphaFoldDB" id="A0A7Y6F1B8"/>
<protein>
    <submittedName>
        <fullName evidence="3">Helix-turn-helix transcriptional regulator</fullName>
    </submittedName>
</protein>
<feature type="domain" description="HTH cro/C1-type" evidence="2">
    <location>
        <begin position="5"/>
        <end position="61"/>
    </location>
</feature>
<reference evidence="3 4" key="1">
    <citation type="submission" date="2020-03" db="EMBL/GenBank/DDBJ databases">
        <title>Complete genome sequence of sixteen Streptomyces strains facilitates identification of candidate genes involved in plant growth-promotion in grain legumes and cereals.</title>
        <authorList>
            <person name="Gopalakrishnan S."/>
            <person name="Thakur V."/>
            <person name="Saxena R."/>
            <person name="Vadlamudi S."/>
            <person name="Purohit S."/>
            <person name="Kumar V."/>
            <person name="Rathore A."/>
            <person name="Chitikineni A."/>
            <person name="Varshney R.K."/>
        </authorList>
    </citation>
    <scope>NUCLEOTIDE SEQUENCE [LARGE SCALE GENOMIC DNA]</scope>
    <source>
        <strain evidence="3 4">KAI-180</strain>
    </source>
</reference>
<evidence type="ECO:0000259" key="2">
    <source>
        <dbReference type="SMART" id="SM00530"/>
    </source>
</evidence>
<comment type="caution">
    <text evidence="3">The sequence shown here is derived from an EMBL/GenBank/DDBJ whole genome shotgun (WGS) entry which is preliminary data.</text>
</comment>
<sequence length="135" mass="14534">MGNPRLHAAIVEAGLTYEELADDLRVAVKTVERWVNEPGRRPYARHAVAVARVLGVDPWELWPSMSRYNPSQPPLQPQTDSAAASAARTARTALERLEGVDITTASPTEMALHLGALSMTLHTVLELLGETGGAA</sequence>
<gene>
    <name evidence="3" type="ORF">G6W59_22135</name>
</gene>
<name>A0A7Y6F1B8_9ACTN</name>
<dbReference type="SMART" id="SM00530">
    <property type="entry name" value="HTH_XRE"/>
    <property type="match status" value="1"/>
</dbReference>
<dbReference type="InterPro" id="IPR001387">
    <property type="entry name" value="Cro/C1-type_HTH"/>
</dbReference>
<proteinExistence type="predicted"/>